<dbReference type="AlphaFoldDB" id="A0AAN5D9B1"/>
<feature type="compositionally biased region" description="Polar residues" evidence="2">
    <location>
        <begin position="326"/>
        <end position="335"/>
    </location>
</feature>
<dbReference type="Proteomes" id="UP001328107">
    <property type="component" value="Unassembled WGS sequence"/>
</dbReference>
<evidence type="ECO:0000313" key="3">
    <source>
        <dbReference type="EMBL" id="GMR58864.1"/>
    </source>
</evidence>
<protein>
    <submittedName>
        <fullName evidence="3">Uncharacterized protein</fullName>
    </submittedName>
</protein>
<organism evidence="3 4">
    <name type="scientific">Pristionchus mayeri</name>
    <dbReference type="NCBI Taxonomy" id="1317129"/>
    <lineage>
        <taxon>Eukaryota</taxon>
        <taxon>Metazoa</taxon>
        <taxon>Ecdysozoa</taxon>
        <taxon>Nematoda</taxon>
        <taxon>Chromadorea</taxon>
        <taxon>Rhabditida</taxon>
        <taxon>Rhabditina</taxon>
        <taxon>Diplogasteromorpha</taxon>
        <taxon>Diplogasteroidea</taxon>
        <taxon>Neodiplogasteridae</taxon>
        <taxon>Pristionchus</taxon>
    </lineage>
</organism>
<evidence type="ECO:0000256" key="2">
    <source>
        <dbReference type="SAM" id="MobiDB-lite"/>
    </source>
</evidence>
<sequence length="350" mass="39535">MSGVLSSEREALRDVNHRIDAIERRLKNARAARDAYVDYLRSKYPLWRPAALPPPQSTTQVNFLDDVDIFSQLETSGHFWDINRQPARRLGKVGGRLYNEIPPSGLLLESDLPRMRRRLNEINGQLRLLREHRSIIPSDEYFRSTLFHSEPVVSDRPSTPIIISSLQMHFSSPPVFEISPERMAELRMKEEMEQLIVGIREGRIPSVVAPPPTAPLNIPSCSIEATVRNTVTPPPPPPPPPPSSSIPTKDERSRGPRVQFETPAREESKKEEEEKSEPPKSNYQAILSILSKDNPPPETDSEDEKKNARSFDDVFGQPQPAAQPPKRTTATSSKMSMALDAFDSDEDFFQ</sequence>
<feature type="coiled-coil region" evidence="1">
    <location>
        <begin position="5"/>
        <end position="32"/>
    </location>
</feature>
<evidence type="ECO:0000313" key="4">
    <source>
        <dbReference type="Proteomes" id="UP001328107"/>
    </source>
</evidence>
<feature type="region of interest" description="Disordered" evidence="2">
    <location>
        <begin position="227"/>
        <end position="350"/>
    </location>
</feature>
<comment type="caution">
    <text evidence="3">The sequence shown here is derived from an EMBL/GenBank/DDBJ whole genome shotgun (WGS) entry which is preliminary data.</text>
</comment>
<reference evidence="4" key="1">
    <citation type="submission" date="2022-10" db="EMBL/GenBank/DDBJ databases">
        <title>Genome assembly of Pristionchus species.</title>
        <authorList>
            <person name="Yoshida K."/>
            <person name="Sommer R.J."/>
        </authorList>
    </citation>
    <scope>NUCLEOTIDE SEQUENCE [LARGE SCALE GENOMIC DNA]</scope>
    <source>
        <strain evidence="4">RS5460</strain>
    </source>
</reference>
<proteinExistence type="predicted"/>
<gene>
    <name evidence="3" type="ORF">PMAYCL1PPCAC_29059</name>
</gene>
<evidence type="ECO:0000256" key="1">
    <source>
        <dbReference type="SAM" id="Coils"/>
    </source>
</evidence>
<feature type="compositionally biased region" description="Basic and acidic residues" evidence="2">
    <location>
        <begin position="263"/>
        <end position="278"/>
    </location>
</feature>
<keyword evidence="1" id="KW-0175">Coiled coil</keyword>
<dbReference type="EMBL" id="BTRK01000006">
    <property type="protein sequence ID" value="GMR58864.1"/>
    <property type="molecule type" value="Genomic_DNA"/>
</dbReference>
<feature type="compositionally biased region" description="Pro residues" evidence="2">
    <location>
        <begin position="232"/>
        <end position="244"/>
    </location>
</feature>
<accession>A0AAN5D9B1</accession>
<name>A0AAN5D9B1_9BILA</name>
<feature type="compositionally biased region" description="Basic and acidic residues" evidence="2">
    <location>
        <begin position="303"/>
        <end position="312"/>
    </location>
</feature>
<keyword evidence="4" id="KW-1185">Reference proteome</keyword>